<gene>
    <name evidence="11" type="primary">Piso0_000300</name>
    <name evidence="11" type="ORF">GNLVRS01_PISO0A06314g</name>
</gene>
<keyword evidence="12" id="KW-1185">Reference proteome</keyword>
<feature type="chain" id="PRO_5003518900" evidence="9">
    <location>
        <begin position="19"/>
        <end position="708"/>
    </location>
</feature>
<dbReference type="InterPro" id="IPR051359">
    <property type="entry name" value="CaCA_antiporter"/>
</dbReference>
<evidence type="ECO:0000256" key="9">
    <source>
        <dbReference type="SAM" id="SignalP"/>
    </source>
</evidence>
<dbReference type="GO" id="GO:0006874">
    <property type="term" value="P:intracellular calcium ion homeostasis"/>
    <property type="evidence" value="ECO:0007669"/>
    <property type="project" value="TreeGrafter"/>
</dbReference>
<dbReference type="Pfam" id="PF01699">
    <property type="entry name" value="Na_Ca_ex"/>
    <property type="match status" value="2"/>
</dbReference>
<dbReference type="InParanoid" id="G8YV26"/>
<evidence type="ECO:0000256" key="6">
    <source>
        <dbReference type="ARBA" id="ARBA00023136"/>
    </source>
</evidence>
<dbReference type="STRING" id="559304.G8YV26"/>
<evidence type="ECO:0000256" key="7">
    <source>
        <dbReference type="SAM" id="MobiDB-lite"/>
    </source>
</evidence>
<keyword evidence="6 8" id="KW-0472">Membrane</keyword>
<feature type="region of interest" description="Disordered" evidence="7">
    <location>
        <begin position="339"/>
        <end position="404"/>
    </location>
</feature>
<keyword evidence="3" id="KW-0813">Transport</keyword>
<feature type="transmembrane region" description="Helical" evidence="8">
    <location>
        <begin position="150"/>
        <end position="170"/>
    </location>
</feature>
<feature type="transmembrane region" description="Helical" evidence="8">
    <location>
        <begin position="519"/>
        <end position="537"/>
    </location>
</feature>
<accession>G8YV26</accession>
<feature type="compositionally biased region" description="Low complexity" evidence="7">
    <location>
        <begin position="357"/>
        <end position="369"/>
    </location>
</feature>
<proteinExistence type="inferred from homology"/>
<feature type="domain" description="Sodium/calcium exchanger membrane region" evidence="10">
    <location>
        <begin position="552"/>
        <end position="702"/>
    </location>
</feature>
<protein>
    <submittedName>
        <fullName evidence="11">Piso0_000300 protein</fullName>
    </submittedName>
</protein>
<reference evidence="11 12" key="1">
    <citation type="journal article" date="2012" name="G3 (Bethesda)">
        <title>Pichia sorbitophila, an interspecies yeast hybrid reveals early steps of genome resolution following polyploidization.</title>
        <authorList>
            <person name="Leh Louis V."/>
            <person name="Despons L."/>
            <person name="Friedrich A."/>
            <person name="Martin T."/>
            <person name="Durrens P."/>
            <person name="Casaregola S."/>
            <person name="Neuveglise C."/>
            <person name="Fairhead C."/>
            <person name="Marck C."/>
            <person name="Cruz J.A."/>
            <person name="Straub M.L."/>
            <person name="Kugler V."/>
            <person name="Sacerdot C."/>
            <person name="Uzunov Z."/>
            <person name="Thierry A."/>
            <person name="Weiss S."/>
            <person name="Bleykasten C."/>
            <person name="De Montigny J."/>
            <person name="Jacques N."/>
            <person name="Jung P."/>
            <person name="Lemaire M."/>
            <person name="Mallet S."/>
            <person name="Morel G."/>
            <person name="Richard G.F."/>
            <person name="Sarkar A."/>
            <person name="Savel G."/>
            <person name="Schacherer J."/>
            <person name="Seret M.L."/>
            <person name="Talla E."/>
            <person name="Samson G."/>
            <person name="Jubin C."/>
            <person name="Poulain J."/>
            <person name="Vacherie B."/>
            <person name="Barbe V."/>
            <person name="Pelletier E."/>
            <person name="Sherman D.J."/>
            <person name="Westhof E."/>
            <person name="Weissenbach J."/>
            <person name="Baret P.V."/>
            <person name="Wincker P."/>
            <person name="Gaillardin C."/>
            <person name="Dujon B."/>
            <person name="Souciet J.L."/>
        </authorList>
    </citation>
    <scope>NUCLEOTIDE SEQUENCE [LARGE SCALE GENOMIC DNA]</scope>
    <source>
        <strain evidence="12">ATCC MYA-4447 / BCRC 22081 / CBS 7064 / NBRC 10061 / NRRL Y-12695</strain>
    </source>
</reference>
<evidence type="ECO:0000256" key="3">
    <source>
        <dbReference type="ARBA" id="ARBA00022448"/>
    </source>
</evidence>
<dbReference type="InterPro" id="IPR044880">
    <property type="entry name" value="NCX_ion-bd_dom_sf"/>
</dbReference>
<feature type="transmembrane region" description="Helical" evidence="8">
    <location>
        <begin position="615"/>
        <end position="640"/>
    </location>
</feature>
<dbReference type="PANTHER" id="PTHR12266">
    <property type="entry name" value="NA+/CA2+ K+ INDEPENDENT EXCHANGER"/>
    <property type="match status" value="1"/>
</dbReference>
<organism evidence="11 12">
    <name type="scientific">Pichia sorbitophila (strain ATCC MYA-4447 / BCRC 22081 / CBS 7064 / NBRC 10061 / NRRL Y-12695)</name>
    <name type="common">Hybrid yeast</name>
    <dbReference type="NCBI Taxonomy" id="559304"/>
    <lineage>
        <taxon>Eukaryota</taxon>
        <taxon>Fungi</taxon>
        <taxon>Dikarya</taxon>
        <taxon>Ascomycota</taxon>
        <taxon>Saccharomycotina</taxon>
        <taxon>Pichiomycetes</taxon>
        <taxon>Debaryomycetaceae</taxon>
        <taxon>Millerozyma</taxon>
    </lineage>
</organism>
<feature type="domain" description="Sodium/calcium exchanger membrane region" evidence="10">
    <location>
        <begin position="86"/>
        <end position="225"/>
    </location>
</feature>
<comment type="subcellular location">
    <subcellularLocation>
        <location evidence="1">Membrane</location>
        <topology evidence="1">Multi-pass membrane protein</topology>
    </subcellularLocation>
</comment>
<dbReference type="GO" id="GO:0016020">
    <property type="term" value="C:membrane"/>
    <property type="evidence" value="ECO:0007669"/>
    <property type="project" value="UniProtKB-SubCell"/>
</dbReference>
<feature type="transmembrane region" description="Helical" evidence="8">
    <location>
        <begin position="182"/>
        <end position="201"/>
    </location>
</feature>
<feature type="transmembrane region" description="Helical" evidence="8">
    <location>
        <begin position="549"/>
        <end position="567"/>
    </location>
</feature>
<dbReference type="EMBL" id="FO082059">
    <property type="protein sequence ID" value="CCE72709.1"/>
    <property type="molecule type" value="Genomic_DNA"/>
</dbReference>
<dbReference type="HOGENOM" id="CLU_004979_2_1_1"/>
<keyword evidence="5 8" id="KW-1133">Transmembrane helix</keyword>
<comment type="similarity">
    <text evidence="2">Belongs to the Ca(2+):cation antiporter (CaCA) (TC 2.A.19) family.</text>
</comment>
<dbReference type="GO" id="GO:0008324">
    <property type="term" value="F:monoatomic cation transmembrane transporter activity"/>
    <property type="evidence" value="ECO:0007669"/>
    <property type="project" value="TreeGrafter"/>
</dbReference>
<keyword evidence="9" id="KW-0732">Signal</keyword>
<evidence type="ECO:0000256" key="4">
    <source>
        <dbReference type="ARBA" id="ARBA00022692"/>
    </source>
</evidence>
<feature type="signal peptide" evidence="9">
    <location>
        <begin position="1"/>
        <end position="18"/>
    </location>
</feature>
<dbReference type="Proteomes" id="UP000005222">
    <property type="component" value="Chromosome A"/>
</dbReference>
<dbReference type="OMA" id="VKQPIDM"/>
<evidence type="ECO:0000256" key="5">
    <source>
        <dbReference type="ARBA" id="ARBA00022989"/>
    </source>
</evidence>
<evidence type="ECO:0000259" key="10">
    <source>
        <dbReference type="Pfam" id="PF01699"/>
    </source>
</evidence>
<dbReference type="OrthoDB" id="407410at2759"/>
<feature type="transmembrane region" description="Helical" evidence="8">
    <location>
        <begin position="79"/>
        <end position="101"/>
    </location>
</feature>
<evidence type="ECO:0000256" key="8">
    <source>
        <dbReference type="SAM" id="Phobius"/>
    </source>
</evidence>
<keyword evidence="4 8" id="KW-0812">Transmembrane</keyword>
<dbReference type="PANTHER" id="PTHR12266:SF0">
    <property type="entry name" value="MITOCHONDRIAL SODIUM_CALCIUM EXCHANGER PROTEIN"/>
    <property type="match status" value="1"/>
</dbReference>
<dbReference type="eggNOG" id="KOG2399">
    <property type="taxonomic scope" value="Eukaryota"/>
</dbReference>
<dbReference type="InterPro" id="IPR004837">
    <property type="entry name" value="NaCa_Exmemb"/>
</dbReference>
<feature type="transmembrane region" description="Helical" evidence="8">
    <location>
        <begin position="574"/>
        <end position="595"/>
    </location>
</feature>
<dbReference type="FunCoup" id="G8YV26">
    <property type="interactions" value="336"/>
</dbReference>
<feature type="transmembrane region" description="Helical" evidence="8">
    <location>
        <begin position="652"/>
        <end position="675"/>
    </location>
</feature>
<feature type="transmembrane region" description="Helical" evidence="8">
    <location>
        <begin position="207"/>
        <end position="228"/>
    </location>
</feature>
<evidence type="ECO:0000256" key="2">
    <source>
        <dbReference type="ARBA" id="ARBA00008170"/>
    </source>
</evidence>
<evidence type="ECO:0000313" key="12">
    <source>
        <dbReference type="Proteomes" id="UP000005222"/>
    </source>
</evidence>
<name>G8YV26_PICSO</name>
<feature type="transmembrane region" description="Helical" evidence="8">
    <location>
        <begin position="687"/>
        <end position="707"/>
    </location>
</feature>
<evidence type="ECO:0000313" key="11">
    <source>
        <dbReference type="EMBL" id="CCE72709.1"/>
    </source>
</evidence>
<dbReference type="Gene3D" id="1.20.1420.30">
    <property type="entry name" value="NCX, central ion-binding region"/>
    <property type="match status" value="2"/>
</dbReference>
<evidence type="ECO:0000256" key="1">
    <source>
        <dbReference type="ARBA" id="ARBA00004141"/>
    </source>
</evidence>
<sequence length="708" mass="78951">MKLRHLILGVYILGNVRCAVNIFGGNDLRLNQTTCSNIEKKPPNERCNFARVNCSVEHMPSVRFNYLAIYYCSEDSVKYLFTVVLAVILLLYFAGLGVTASDYLCPNLYTLSKLLRLSDNVAGVTLLAFGNGSPDVMSTYKAMKAGSASLAFSELIGATYFITTVVLGSMGVIKPFTVPKMFFIRDVFLLLLTVILISASIATSSLHMISCIILILVYLAYVILVVSIDSYVRLQVKKKVHESRSRANFALPSAEEENENHFFLTDMIPLPTIEELDLSEANMHPADNRDNEVYSIRPPTNFSLETGSFGVKSLLKELDRHSKTGKGIYLGSEIQRPLTSPVYPTQTKQTDLRKLPHSSPLNLNSLLPHASEESLDSETQEDGNRFPRMTDNSNIETRDPLSSDSSTLTSILIKFLYDFRSFPWFFYLFFEYKDYREYTLLMKVGYVLKLPVTLMLRLSTPVRDFSFLCEDVEHSRNPVANRDEIIEGDFNQLSLHGPVVTTQVFFSMMLISSSIGQHIFYRMLIAIITAGSIYAALNWNVVGLKSLNYLMSFVGFLTSIIWISKFATEIVSILLILSIIFKVSDGILGLTVFALGNSVSDLISNLAISKMGMPLMALSACLGGPLLSLCAIGLSGIIMINRTENSDGRYNFKCSSSVILTGLGIIANLLFLLVYIPKNNWVLDRKIGFILITNWILLTGLCILLEVT</sequence>
<dbReference type="AlphaFoldDB" id="G8YV26"/>